<evidence type="ECO:0000259" key="1">
    <source>
        <dbReference type="Pfam" id="PF13229"/>
    </source>
</evidence>
<accession>A0ABU3RPX4</accession>
<organism evidence="2 3">
    <name type="scientific">Paenibacillus violae</name>
    <dbReference type="NCBI Taxonomy" id="3077234"/>
    <lineage>
        <taxon>Bacteria</taxon>
        <taxon>Bacillati</taxon>
        <taxon>Bacillota</taxon>
        <taxon>Bacilli</taxon>
        <taxon>Bacillales</taxon>
        <taxon>Paenibacillaceae</taxon>
        <taxon>Paenibacillus</taxon>
    </lineage>
</organism>
<evidence type="ECO:0000313" key="3">
    <source>
        <dbReference type="Proteomes" id="UP001260980"/>
    </source>
</evidence>
<protein>
    <submittedName>
        <fullName evidence="2">Right-handed parallel beta-helix repeat-containing protein</fullName>
    </submittedName>
</protein>
<dbReference type="Proteomes" id="UP001260980">
    <property type="component" value="Unassembled WGS sequence"/>
</dbReference>
<dbReference type="InterPro" id="IPR006626">
    <property type="entry name" value="PbH1"/>
</dbReference>
<dbReference type="SMART" id="SM00710">
    <property type="entry name" value="PbH1"/>
    <property type="match status" value="4"/>
</dbReference>
<reference evidence="2 3" key="1">
    <citation type="submission" date="2023-10" db="EMBL/GenBank/DDBJ databases">
        <title>Paenibacillus strain PFR10 Genome sequencing and assembly.</title>
        <authorList>
            <person name="Kim I."/>
        </authorList>
    </citation>
    <scope>NUCLEOTIDE SEQUENCE [LARGE SCALE GENOMIC DNA]</scope>
    <source>
        <strain evidence="2 3">PFR10</strain>
    </source>
</reference>
<dbReference type="Gene3D" id="2.160.20.10">
    <property type="entry name" value="Single-stranded right-handed beta-helix, Pectin lyase-like"/>
    <property type="match status" value="1"/>
</dbReference>
<dbReference type="InterPro" id="IPR011050">
    <property type="entry name" value="Pectin_lyase_fold/virulence"/>
</dbReference>
<sequence length="196" mass="22079">MAYPGHRPKLKAIDAWNHIVVNASYIRIEGFEIEGANTNLTLSDGKARYNHFVQNKPTNSIDWNYVHKTQTNGIYMKPEAGSTSYPHHIIVKNNIVHDVPGGGISASDADYLTIENNTVYNNSWYTLYATSGISILTPKNTDSYITSYRNIIRNNRVYNNKTLDKWEKTQDYSDGNGIIIDSTKNAPAYIGKTVTK</sequence>
<proteinExistence type="predicted"/>
<dbReference type="InterPro" id="IPR022441">
    <property type="entry name" value="Para_beta_helix_rpt-2"/>
</dbReference>
<comment type="caution">
    <text evidence="2">The sequence shown here is derived from an EMBL/GenBank/DDBJ whole genome shotgun (WGS) entry which is preliminary data.</text>
</comment>
<dbReference type="NCBIfam" id="TIGR03804">
    <property type="entry name" value="para_beta_helix"/>
    <property type="match status" value="1"/>
</dbReference>
<evidence type="ECO:0000313" key="2">
    <source>
        <dbReference type="EMBL" id="MDU0206357.1"/>
    </source>
</evidence>
<feature type="domain" description="Right handed beta helix" evidence="1">
    <location>
        <begin position="22"/>
        <end position="184"/>
    </location>
</feature>
<dbReference type="InterPro" id="IPR039448">
    <property type="entry name" value="Beta_helix"/>
</dbReference>
<dbReference type="EMBL" id="JAWCUD010000024">
    <property type="protein sequence ID" value="MDU0206357.1"/>
    <property type="molecule type" value="Genomic_DNA"/>
</dbReference>
<keyword evidence="3" id="KW-1185">Reference proteome</keyword>
<gene>
    <name evidence="2" type="ORF">RQP52_35395</name>
</gene>
<dbReference type="InterPro" id="IPR012334">
    <property type="entry name" value="Pectin_lyas_fold"/>
</dbReference>
<name>A0ABU3RPX4_9BACL</name>
<dbReference type="SUPFAM" id="SSF51126">
    <property type="entry name" value="Pectin lyase-like"/>
    <property type="match status" value="1"/>
</dbReference>
<dbReference type="RefSeq" id="WP_315956154.1">
    <property type="nucleotide sequence ID" value="NZ_JAWCUD010000024.1"/>
</dbReference>
<dbReference type="Pfam" id="PF13229">
    <property type="entry name" value="Beta_helix"/>
    <property type="match status" value="1"/>
</dbReference>